<name>A0A2T0R259_9ACTN</name>
<dbReference type="RefSeq" id="WP_106211460.1">
    <property type="nucleotide sequence ID" value="NZ_PVZF01000007.1"/>
</dbReference>
<feature type="region of interest" description="Disordered" evidence="1">
    <location>
        <begin position="69"/>
        <end position="110"/>
    </location>
</feature>
<feature type="compositionally biased region" description="Low complexity" evidence="1">
    <location>
        <begin position="69"/>
        <end position="81"/>
    </location>
</feature>
<protein>
    <submittedName>
        <fullName evidence="2">Uncharacterized protein</fullName>
    </submittedName>
</protein>
<proteinExistence type="predicted"/>
<feature type="compositionally biased region" description="Low complexity" evidence="1">
    <location>
        <begin position="12"/>
        <end position="31"/>
    </location>
</feature>
<reference evidence="2 3" key="1">
    <citation type="submission" date="2018-03" db="EMBL/GenBank/DDBJ databases">
        <title>Genomic Encyclopedia of Archaeal and Bacterial Type Strains, Phase II (KMG-II): from individual species to whole genera.</title>
        <authorList>
            <person name="Goeker M."/>
        </authorList>
    </citation>
    <scope>NUCLEOTIDE SEQUENCE [LARGE SCALE GENOMIC DNA]</scope>
    <source>
        <strain evidence="2 3">DSM 19711</strain>
    </source>
</reference>
<organism evidence="2 3">
    <name type="scientific">Kineococcus rhizosphaerae</name>
    <dbReference type="NCBI Taxonomy" id="559628"/>
    <lineage>
        <taxon>Bacteria</taxon>
        <taxon>Bacillati</taxon>
        <taxon>Actinomycetota</taxon>
        <taxon>Actinomycetes</taxon>
        <taxon>Kineosporiales</taxon>
        <taxon>Kineosporiaceae</taxon>
        <taxon>Kineococcus</taxon>
    </lineage>
</organism>
<dbReference type="Proteomes" id="UP000238083">
    <property type="component" value="Unassembled WGS sequence"/>
</dbReference>
<gene>
    <name evidence="2" type="ORF">CLV37_10710</name>
</gene>
<comment type="caution">
    <text evidence="2">The sequence shown here is derived from an EMBL/GenBank/DDBJ whole genome shotgun (WGS) entry which is preliminary data.</text>
</comment>
<sequence>MAGAPWWEEFGAGPAPAATDTAPAAAPQVVPSPRPPRRPRGLQVTAAVLSVVLLALLGLLAARSLTGPAAAPGPEAVPGSGTPAAPPVTPVGSAAADPPAGTAAADAAATSELERLRERGLATHPPRGQWVAQLAAKSVGTTDPVQTAANGSSTFYAADILAQSREIASGVAGGDVFVLRSTDFGTGLVDARGNPYWATLAAGPFADSDDVRAWCDSMFARVPADERGNACLPKQLTPPAGR</sequence>
<evidence type="ECO:0000313" key="3">
    <source>
        <dbReference type="Proteomes" id="UP000238083"/>
    </source>
</evidence>
<feature type="region of interest" description="Disordered" evidence="1">
    <location>
        <begin position="1"/>
        <end position="40"/>
    </location>
</feature>
<feature type="compositionally biased region" description="Low complexity" evidence="1">
    <location>
        <begin position="92"/>
        <end position="110"/>
    </location>
</feature>
<evidence type="ECO:0000256" key="1">
    <source>
        <dbReference type="SAM" id="MobiDB-lite"/>
    </source>
</evidence>
<keyword evidence="3" id="KW-1185">Reference proteome</keyword>
<dbReference type="AlphaFoldDB" id="A0A2T0R259"/>
<evidence type="ECO:0000313" key="2">
    <source>
        <dbReference type="EMBL" id="PRY13892.1"/>
    </source>
</evidence>
<accession>A0A2T0R259</accession>
<dbReference type="OrthoDB" id="3727872at2"/>
<dbReference type="EMBL" id="PVZF01000007">
    <property type="protein sequence ID" value="PRY13892.1"/>
    <property type="molecule type" value="Genomic_DNA"/>
</dbReference>